<dbReference type="GO" id="GO:0003729">
    <property type="term" value="F:mRNA binding"/>
    <property type="evidence" value="ECO:0007669"/>
    <property type="project" value="TreeGrafter"/>
</dbReference>
<reference evidence="8" key="1">
    <citation type="submission" date="2023-01" db="EMBL/GenBank/DDBJ databases">
        <authorList>
            <person name="Van Ghelder C."/>
            <person name="Rancurel C."/>
        </authorList>
    </citation>
    <scope>NUCLEOTIDE SEQUENCE</scope>
    <source>
        <strain evidence="8">CNCM I-4278</strain>
    </source>
</reference>
<dbReference type="GO" id="GO:0031499">
    <property type="term" value="C:TRAMP complex"/>
    <property type="evidence" value="ECO:0007669"/>
    <property type="project" value="TreeGrafter"/>
</dbReference>
<dbReference type="PANTHER" id="PTHR23092:SF15">
    <property type="entry name" value="INACTIVE NON-CANONICAL POLY(A) RNA POLYMERASE PROTEIN TRF4-2-RELATED"/>
    <property type="match status" value="1"/>
</dbReference>
<dbReference type="Pfam" id="PF03828">
    <property type="entry name" value="PAP_assoc"/>
    <property type="match status" value="1"/>
</dbReference>
<protein>
    <recommendedName>
        <fullName evidence="2">polynucleotide adenylyltransferase</fullName>
        <ecNumber evidence="2">2.7.7.19</ecNumber>
    </recommendedName>
</protein>
<organism evidence="8 9">
    <name type="scientific">Periconia digitata</name>
    <dbReference type="NCBI Taxonomy" id="1303443"/>
    <lineage>
        <taxon>Eukaryota</taxon>
        <taxon>Fungi</taxon>
        <taxon>Dikarya</taxon>
        <taxon>Ascomycota</taxon>
        <taxon>Pezizomycotina</taxon>
        <taxon>Dothideomycetes</taxon>
        <taxon>Pleosporomycetidae</taxon>
        <taxon>Pleosporales</taxon>
        <taxon>Massarineae</taxon>
        <taxon>Periconiaceae</taxon>
        <taxon>Periconia</taxon>
    </lineage>
</organism>
<dbReference type="Gene3D" id="1.10.1410.10">
    <property type="match status" value="1"/>
</dbReference>
<dbReference type="EMBL" id="CAOQHR010000010">
    <property type="protein sequence ID" value="CAI6340645.1"/>
    <property type="molecule type" value="Genomic_DNA"/>
</dbReference>
<evidence type="ECO:0000259" key="7">
    <source>
        <dbReference type="Pfam" id="PF22600"/>
    </source>
</evidence>
<gene>
    <name evidence="8" type="ORF">PDIGIT_LOCUS13829</name>
</gene>
<evidence type="ECO:0000256" key="4">
    <source>
        <dbReference type="ARBA" id="ARBA00022842"/>
    </source>
</evidence>
<feature type="compositionally biased region" description="Polar residues" evidence="5">
    <location>
        <begin position="158"/>
        <end position="169"/>
    </location>
</feature>
<keyword evidence="3" id="KW-0479">Metal-binding</keyword>
<proteinExistence type="inferred from homology"/>
<dbReference type="CDD" id="cd05402">
    <property type="entry name" value="NT_PAP_TUTase"/>
    <property type="match status" value="1"/>
</dbReference>
<dbReference type="Pfam" id="PF22600">
    <property type="entry name" value="MTPAP-like_central"/>
    <property type="match status" value="1"/>
</dbReference>
<dbReference type="AlphaFoldDB" id="A0A9W4URA5"/>
<dbReference type="Proteomes" id="UP001152607">
    <property type="component" value="Unassembled WGS sequence"/>
</dbReference>
<accession>A0A9W4URA5</accession>
<dbReference type="GO" id="GO:0005730">
    <property type="term" value="C:nucleolus"/>
    <property type="evidence" value="ECO:0007669"/>
    <property type="project" value="TreeGrafter"/>
</dbReference>
<dbReference type="InterPro" id="IPR002058">
    <property type="entry name" value="PAP_assoc"/>
</dbReference>
<feature type="compositionally biased region" description="Acidic residues" evidence="5">
    <location>
        <begin position="130"/>
        <end position="151"/>
    </location>
</feature>
<feature type="compositionally biased region" description="Polar residues" evidence="5">
    <location>
        <begin position="253"/>
        <end position="267"/>
    </location>
</feature>
<dbReference type="GO" id="GO:0043634">
    <property type="term" value="P:polyadenylation-dependent ncRNA catabolic process"/>
    <property type="evidence" value="ECO:0007669"/>
    <property type="project" value="TreeGrafter"/>
</dbReference>
<dbReference type="GO" id="GO:1990817">
    <property type="term" value="F:poly(A) RNA polymerase activity"/>
    <property type="evidence" value="ECO:0007669"/>
    <property type="project" value="UniProtKB-EC"/>
</dbReference>
<dbReference type="GO" id="GO:0031123">
    <property type="term" value="P:RNA 3'-end processing"/>
    <property type="evidence" value="ECO:0007669"/>
    <property type="project" value="TreeGrafter"/>
</dbReference>
<evidence type="ECO:0000256" key="5">
    <source>
        <dbReference type="SAM" id="MobiDB-lite"/>
    </source>
</evidence>
<feature type="domain" description="Poly(A) RNA polymerase mitochondrial-like central palm" evidence="7">
    <location>
        <begin position="348"/>
        <end position="482"/>
    </location>
</feature>
<evidence type="ECO:0000259" key="6">
    <source>
        <dbReference type="Pfam" id="PF03828"/>
    </source>
</evidence>
<evidence type="ECO:0000313" key="8">
    <source>
        <dbReference type="EMBL" id="CAI6340645.1"/>
    </source>
</evidence>
<comment type="caution">
    <text evidence="8">The sequence shown here is derived from an EMBL/GenBank/DDBJ whole genome shotgun (WGS) entry which is preliminary data.</text>
</comment>
<dbReference type="InterPro" id="IPR045862">
    <property type="entry name" value="Trf4-like"/>
</dbReference>
<feature type="compositionally biased region" description="Basic and acidic residues" evidence="5">
    <location>
        <begin position="301"/>
        <end position="311"/>
    </location>
</feature>
<dbReference type="OrthoDB" id="273917at2759"/>
<dbReference type="GO" id="GO:0046872">
    <property type="term" value="F:metal ion binding"/>
    <property type="evidence" value="ECO:0007669"/>
    <property type="project" value="UniProtKB-KW"/>
</dbReference>
<dbReference type="EC" id="2.7.7.19" evidence="2"/>
<keyword evidence="9" id="KW-1185">Reference proteome</keyword>
<dbReference type="GO" id="GO:0010605">
    <property type="term" value="P:negative regulation of macromolecule metabolic process"/>
    <property type="evidence" value="ECO:0007669"/>
    <property type="project" value="UniProtKB-ARBA"/>
</dbReference>
<dbReference type="Gene3D" id="3.30.460.10">
    <property type="entry name" value="Beta Polymerase, domain 2"/>
    <property type="match status" value="1"/>
</dbReference>
<evidence type="ECO:0000256" key="3">
    <source>
        <dbReference type="ARBA" id="ARBA00022723"/>
    </source>
</evidence>
<evidence type="ECO:0000256" key="1">
    <source>
        <dbReference type="ARBA" id="ARBA00008593"/>
    </source>
</evidence>
<feature type="compositionally biased region" description="Polar residues" evidence="5">
    <location>
        <begin position="119"/>
        <end position="129"/>
    </location>
</feature>
<evidence type="ECO:0000313" key="9">
    <source>
        <dbReference type="Proteomes" id="UP001152607"/>
    </source>
</evidence>
<dbReference type="SUPFAM" id="SSF81631">
    <property type="entry name" value="PAP/OAS1 substrate-binding domain"/>
    <property type="match status" value="1"/>
</dbReference>
<dbReference type="SUPFAM" id="SSF81301">
    <property type="entry name" value="Nucleotidyltransferase"/>
    <property type="match status" value="1"/>
</dbReference>
<dbReference type="InterPro" id="IPR043519">
    <property type="entry name" value="NT_sf"/>
</dbReference>
<dbReference type="PANTHER" id="PTHR23092">
    <property type="entry name" value="POLY(A) RNA POLYMERASE"/>
    <property type="match status" value="1"/>
</dbReference>
<sequence>MADSYRPSKRAAPTGSLADRVTFGGDSFRPGRDGAEFTYSSDNRGLQFPPTAPSDVNQRGAPRRLPNRPDAPGSNRNFSRGGGNSRQNRGRGGARFNAPHQRALLQSRDDTIEHAVGVSKSSNKFNLDNLSEDDSEAEMDIESDDQSDDDAGGGPSSKRNTARVQSQTRADGDSVPKWCNPDPYTSLPPPEETTGKRVNFVKLIRKAKNDAATEQADGTNAVAANDDFISFGADADGNNAGDEDNEDVVFVGANSSNHRPTSGSLNDLSRPPPPPPAGPSQSNNKRNNKRSAESAGLPDRPQNRDVRRRLADSQVGIVPSWRPRSDDCTPWLTDNRYAYLQDKPIMWLHNEILDFYEWIAPQPKEDDIRRQLVQDIDAKFDRRQFAYDGGLEAFGSYPTGLYLPSADMDLVYRTHRYRQTGQQMITTSTSKLHKIGRALQDAGVAKNLVVIGKAKVPIIKFEDARTGIQVDISFENLSGVDALSTVKRWVHEYPDMIYLVSLVKQFLVMRGFNEVNTGGLGGFSIICLVVSYLQHAPRPNDVGEVLLGFLDHYGNKFDLATQRIVMQPPEIKRKGTWGIDGRQERADGLSIQDPNNPQNNISGGSRKAHVVFDLFAQAHADLTERMRQISDKEISVNSILEPVFGGDYRAYDTIRDHLRRLS</sequence>
<keyword evidence="4" id="KW-0460">Magnesium</keyword>
<comment type="similarity">
    <text evidence="1">Belongs to the DNA polymerase type-B-like family.</text>
</comment>
<name>A0A9W4URA5_9PLEO</name>
<feature type="region of interest" description="Disordered" evidence="5">
    <location>
        <begin position="1"/>
        <end position="198"/>
    </location>
</feature>
<feature type="region of interest" description="Disordered" evidence="5">
    <location>
        <begin position="253"/>
        <end position="311"/>
    </location>
</feature>
<feature type="domain" description="PAP-associated" evidence="6">
    <location>
        <begin position="542"/>
        <end position="599"/>
    </location>
</feature>
<dbReference type="InterPro" id="IPR054708">
    <property type="entry name" value="MTPAP-like_central"/>
</dbReference>
<evidence type="ECO:0000256" key="2">
    <source>
        <dbReference type="ARBA" id="ARBA00012388"/>
    </source>
</evidence>